<feature type="transmembrane region" description="Helical" evidence="9">
    <location>
        <begin position="7"/>
        <end position="27"/>
    </location>
</feature>
<dbReference type="AlphaFoldDB" id="A0AAW1RSK9"/>
<feature type="compositionally biased region" description="Low complexity" evidence="8">
    <location>
        <begin position="438"/>
        <end position="448"/>
    </location>
</feature>
<evidence type="ECO:0000256" key="1">
    <source>
        <dbReference type="ARBA" id="ARBA00004141"/>
    </source>
</evidence>
<dbReference type="InterPro" id="IPR017871">
    <property type="entry name" value="ABC_transporter-like_CS"/>
</dbReference>
<dbReference type="PROSITE" id="PS50893">
    <property type="entry name" value="ABC_TRANSPORTER_2"/>
    <property type="match status" value="1"/>
</dbReference>
<comment type="subcellular location">
    <subcellularLocation>
        <location evidence="1">Membrane</location>
        <topology evidence="1">Multi-pass membrane protein</topology>
    </subcellularLocation>
</comment>
<proteinExistence type="predicted"/>
<keyword evidence="4" id="KW-0547">Nucleotide-binding</keyword>
<comment type="caution">
    <text evidence="11">The sequence shown here is derived from an EMBL/GenBank/DDBJ whole genome shotgun (WGS) entry which is preliminary data.</text>
</comment>
<protein>
    <recommendedName>
        <fullName evidence="10">ABC transporter domain-containing protein</fullName>
    </recommendedName>
</protein>
<dbReference type="GO" id="GO:0016887">
    <property type="term" value="F:ATP hydrolysis activity"/>
    <property type="evidence" value="ECO:0007669"/>
    <property type="project" value="InterPro"/>
</dbReference>
<evidence type="ECO:0000313" key="11">
    <source>
        <dbReference type="EMBL" id="KAK9836312.1"/>
    </source>
</evidence>
<evidence type="ECO:0000256" key="7">
    <source>
        <dbReference type="ARBA" id="ARBA00023136"/>
    </source>
</evidence>
<dbReference type="PANTHER" id="PTHR48041">
    <property type="entry name" value="ABC TRANSPORTER G FAMILY MEMBER 28"/>
    <property type="match status" value="1"/>
</dbReference>
<sequence length="828" mass="89054">MGSQFAIWLPAVVVAHLLGAVLLLYSLEKVSGAVSKTWKRARTLLRNGRRVDDGAETPHESADVEARGAPLPRVKLHASKWRRGDCLDGTGERWVCINKAPVEASGGAGLAVQYPADLAWEGITCHVLDQRTLKMKQVLHPCSGAALPGECLALLGPSGAGKSTLLDILLLRKTSGKITGKVEMNGRPLGLEFKRNSAYVAQEDCFVPTMSALETLEFNGQLTLPKAVTPAERAKRIEEVLHVMGLWRSRDTQVGGALPGGILVRGLSGGEKRRLNIACALISAPSILFLDEPTTGLDSFAALNVMEHMHDLAALGHTVIASIHQPRSAIWDMFDKCVVLSEGYNLYFGAPERVLGWFSNTLGYPYSYQRDGAVSDWLMDLVSVGFQKPASFRDRSMCTRKDVQRAALVFAKDHEDGEVFNSAESQVVEGFVGQLKSTSAPGTPASTSGGAGGSVGASAPPQKAKEMAWASGRYAASWLTQFRVLLRRAMLAQLRNPTDTTSRLFLSTWVGVLAGLVFFNLSEGPESTEKRLALLFFVLLLFELLPFCYMSFYVADRRFFAADVSNDLYHPSAYYLSAVVAGVPFVIVNSLCGSLAAYGLAGLRFTASAVVFNSCITALQSLISIQLQVFCVWLTPNQDLAYVLATGYVASSILLSGFYLRVTDMALGLMRSLSYLSYTKYAMEAVSHLELSGIFYHCTSAATATSQAALMALTTGGGAAGVPRGANLSTIASALGRRLLQAAAQAPAAAQAAAGEPVDPRLAESQSNVAHIATGGLTPKCGTSGEQLLDFWDYKLSVGQCIGILFAFYFVFHVGSYLALSKLYRQKR</sequence>
<evidence type="ECO:0000256" key="5">
    <source>
        <dbReference type="ARBA" id="ARBA00022840"/>
    </source>
</evidence>
<keyword evidence="7 9" id="KW-0472">Membrane</keyword>
<dbReference type="Pfam" id="PF01061">
    <property type="entry name" value="ABC2_membrane"/>
    <property type="match status" value="1"/>
</dbReference>
<dbReference type="GO" id="GO:0016020">
    <property type="term" value="C:membrane"/>
    <property type="evidence" value="ECO:0007669"/>
    <property type="project" value="UniProtKB-SubCell"/>
</dbReference>
<dbReference type="GO" id="GO:0005524">
    <property type="term" value="F:ATP binding"/>
    <property type="evidence" value="ECO:0007669"/>
    <property type="project" value="UniProtKB-KW"/>
</dbReference>
<evidence type="ECO:0000256" key="9">
    <source>
        <dbReference type="SAM" id="Phobius"/>
    </source>
</evidence>
<dbReference type="SUPFAM" id="SSF52540">
    <property type="entry name" value="P-loop containing nucleoside triphosphate hydrolases"/>
    <property type="match status" value="1"/>
</dbReference>
<dbReference type="EMBL" id="JALJOU010000025">
    <property type="protein sequence ID" value="KAK9836312.1"/>
    <property type="molecule type" value="Genomic_DNA"/>
</dbReference>
<dbReference type="PANTHER" id="PTHR48041:SF139">
    <property type="entry name" value="PROTEIN SCARLET"/>
    <property type="match status" value="1"/>
</dbReference>
<evidence type="ECO:0000256" key="8">
    <source>
        <dbReference type="SAM" id="MobiDB-lite"/>
    </source>
</evidence>
<evidence type="ECO:0000256" key="3">
    <source>
        <dbReference type="ARBA" id="ARBA00022692"/>
    </source>
</evidence>
<gene>
    <name evidence="11" type="ORF">WJX81_004520</name>
</gene>
<feature type="transmembrane region" description="Helical" evidence="9">
    <location>
        <begin position="574"/>
        <end position="598"/>
    </location>
</feature>
<keyword evidence="6 9" id="KW-1133">Transmembrane helix</keyword>
<reference evidence="11 12" key="1">
    <citation type="journal article" date="2024" name="Nat. Commun.">
        <title>Phylogenomics reveals the evolutionary origins of lichenization in chlorophyte algae.</title>
        <authorList>
            <person name="Puginier C."/>
            <person name="Libourel C."/>
            <person name="Otte J."/>
            <person name="Skaloud P."/>
            <person name="Haon M."/>
            <person name="Grisel S."/>
            <person name="Petersen M."/>
            <person name="Berrin J.G."/>
            <person name="Delaux P.M."/>
            <person name="Dal Grande F."/>
            <person name="Keller J."/>
        </authorList>
    </citation>
    <scope>NUCLEOTIDE SEQUENCE [LARGE SCALE GENOMIC DNA]</scope>
    <source>
        <strain evidence="11 12">SAG 245.80</strain>
    </source>
</reference>
<feature type="domain" description="ABC transporter" evidence="10">
    <location>
        <begin position="118"/>
        <end position="367"/>
    </location>
</feature>
<dbReference type="Proteomes" id="UP001445335">
    <property type="component" value="Unassembled WGS sequence"/>
</dbReference>
<feature type="transmembrane region" description="Helical" evidence="9">
    <location>
        <begin position="504"/>
        <end position="521"/>
    </location>
</feature>
<dbReference type="InterPro" id="IPR003593">
    <property type="entry name" value="AAA+_ATPase"/>
</dbReference>
<evidence type="ECO:0000256" key="6">
    <source>
        <dbReference type="ARBA" id="ARBA00022989"/>
    </source>
</evidence>
<evidence type="ECO:0000256" key="2">
    <source>
        <dbReference type="ARBA" id="ARBA00022448"/>
    </source>
</evidence>
<dbReference type="InterPro" id="IPR013525">
    <property type="entry name" value="ABC2_TM"/>
</dbReference>
<dbReference type="Pfam" id="PF00005">
    <property type="entry name" value="ABC_tran"/>
    <property type="match status" value="1"/>
</dbReference>
<keyword evidence="5" id="KW-0067">ATP-binding</keyword>
<evidence type="ECO:0000256" key="4">
    <source>
        <dbReference type="ARBA" id="ARBA00022741"/>
    </source>
</evidence>
<feature type="transmembrane region" description="Helical" evidence="9">
    <location>
        <begin position="533"/>
        <end position="554"/>
    </location>
</feature>
<name>A0AAW1RSK9_9CHLO</name>
<evidence type="ECO:0000259" key="10">
    <source>
        <dbReference type="PROSITE" id="PS50893"/>
    </source>
</evidence>
<evidence type="ECO:0000313" key="12">
    <source>
        <dbReference type="Proteomes" id="UP001445335"/>
    </source>
</evidence>
<dbReference type="Gene3D" id="3.40.50.300">
    <property type="entry name" value="P-loop containing nucleotide triphosphate hydrolases"/>
    <property type="match status" value="1"/>
</dbReference>
<dbReference type="InterPro" id="IPR027417">
    <property type="entry name" value="P-loop_NTPase"/>
</dbReference>
<feature type="region of interest" description="Disordered" evidence="8">
    <location>
        <begin position="438"/>
        <end position="457"/>
    </location>
</feature>
<keyword evidence="2" id="KW-0813">Transport</keyword>
<dbReference type="GO" id="GO:0140359">
    <property type="term" value="F:ABC-type transporter activity"/>
    <property type="evidence" value="ECO:0007669"/>
    <property type="project" value="InterPro"/>
</dbReference>
<keyword evidence="12" id="KW-1185">Reference proteome</keyword>
<feature type="transmembrane region" description="Helical" evidence="9">
    <location>
        <begin position="610"/>
        <end position="635"/>
    </location>
</feature>
<accession>A0AAW1RSK9</accession>
<dbReference type="InterPro" id="IPR050352">
    <property type="entry name" value="ABCG_transporters"/>
</dbReference>
<feature type="transmembrane region" description="Helical" evidence="9">
    <location>
        <begin position="801"/>
        <end position="820"/>
    </location>
</feature>
<dbReference type="InterPro" id="IPR003439">
    <property type="entry name" value="ABC_transporter-like_ATP-bd"/>
</dbReference>
<dbReference type="PROSITE" id="PS00211">
    <property type="entry name" value="ABC_TRANSPORTER_1"/>
    <property type="match status" value="1"/>
</dbReference>
<dbReference type="SMART" id="SM00382">
    <property type="entry name" value="AAA"/>
    <property type="match status" value="1"/>
</dbReference>
<organism evidence="11 12">
    <name type="scientific">Elliptochloris bilobata</name>
    <dbReference type="NCBI Taxonomy" id="381761"/>
    <lineage>
        <taxon>Eukaryota</taxon>
        <taxon>Viridiplantae</taxon>
        <taxon>Chlorophyta</taxon>
        <taxon>core chlorophytes</taxon>
        <taxon>Trebouxiophyceae</taxon>
        <taxon>Trebouxiophyceae incertae sedis</taxon>
        <taxon>Elliptochloris clade</taxon>
        <taxon>Elliptochloris</taxon>
    </lineage>
</organism>
<feature type="transmembrane region" description="Helical" evidence="9">
    <location>
        <begin position="641"/>
        <end position="662"/>
    </location>
</feature>
<keyword evidence="3 9" id="KW-0812">Transmembrane</keyword>